<dbReference type="EMBL" id="WPHG01000004">
    <property type="protein sequence ID" value="MVA98981.1"/>
    <property type="molecule type" value="Genomic_DNA"/>
</dbReference>
<organism evidence="3 4">
    <name type="scientific">Nitratireductor arenosus</name>
    <dbReference type="NCBI Taxonomy" id="2682096"/>
    <lineage>
        <taxon>Bacteria</taxon>
        <taxon>Pseudomonadati</taxon>
        <taxon>Pseudomonadota</taxon>
        <taxon>Alphaproteobacteria</taxon>
        <taxon>Hyphomicrobiales</taxon>
        <taxon>Phyllobacteriaceae</taxon>
        <taxon>Nitratireductor</taxon>
    </lineage>
</organism>
<keyword evidence="1" id="KW-0732">Signal</keyword>
<dbReference type="SUPFAM" id="SSF48452">
    <property type="entry name" value="TPR-like"/>
    <property type="match status" value="1"/>
</dbReference>
<reference evidence="3 4" key="1">
    <citation type="submission" date="2019-12" db="EMBL/GenBank/DDBJ databases">
        <title>Nitratireductor arenosus sp. nov., Isolated from sea sand, Jeju island, South Korea.</title>
        <authorList>
            <person name="Kim W."/>
        </authorList>
    </citation>
    <scope>NUCLEOTIDE SEQUENCE [LARGE SCALE GENOMIC DNA]</scope>
    <source>
        <strain evidence="3 4">CAU 1489</strain>
    </source>
</reference>
<keyword evidence="4" id="KW-1185">Reference proteome</keyword>
<name>A0A844QM81_9HYPH</name>
<dbReference type="Pfam" id="PF12770">
    <property type="entry name" value="CHAT"/>
    <property type="match status" value="1"/>
</dbReference>
<evidence type="ECO:0000313" key="3">
    <source>
        <dbReference type="EMBL" id="MVA98981.1"/>
    </source>
</evidence>
<dbReference type="Proteomes" id="UP000463224">
    <property type="component" value="Unassembled WGS sequence"/>
</dbReference>
<feature type="domain" description="CHAT" evidence="2">
    <location>
        <begin position="789"/>
        <end position="1088"/>
    </location>
</feature>
<feature type="signal peptide" evidence="1">
    <location>
        <begin position="1"/>
        <end position="22"/>
    </location>
</feature>
<dbReference type="InterPro" id="IPR011990">
    <property type="entry name" value="TPR-like_helical_dom_sf"/>
</dbReference>
<dbReference type="RefSeq" id="WP_156713949.1">
    <property type="nucleotide sequence ID" value="NZ_WPHG01000004.1"/>
</dbReference>
<dbReference type="AlphaFoldDB" id="A0A844QM81"/>
<feature type="chain" id="PRO_5033067180" evidence="1">
    <location>
        <begin position="23"/>
        <end position="1093"/>
    </location>
</feature>
<gene>
    <name evidence="3" type="ORF">GN330_17170</name>
</gene>
<evidence type="ECO:0000313" key="4">
    <source>
        <dbReference type="Proteomes" id="UP000463224"/>
    </source>
</evidence>
<proteinExistence type="predicted"/>
<protein>
    <submittedName>
        <fullName evidence="3">CHAT domain-containing protein</fullName>
    </submittedName>
</protein>
<evidence type="ECO:0000259" key="2">
    <source>
        <dbReference type="Pfam" id="PF12770"/>
    </source>
</evidence>
<comment type="caution">
    <text evidence="3">The sequence shown here is derived from an EMBL/GenBank/DDBJ whole genome shotgun (WGS) entry which is preliminary data.</text>
</comment>
<evidence type="ECO:0000256" key="1">
    <source>
        <dbReference type="SAM" id="SignalP"/>
    </source>
</evidence>
<dbReference type="InterPro" id="IPR024983">
    <property type="entry name" value="CHAT_dom"/>
</dbReference>
<accession>A0A844QM81</accession>
<sequence>MRIRFLVSAALFLLAASWPLPAAAQAVTPATMEVVEAASRLIKGGKADVDAALQLLENRLAKLASAAHADRYVLAASAASVARLAGDFERSQALFATAAEAIGQVPGEEDRHAATLEARASDLARLERLDEADALYERAFARREESGATRTGTAVEAASARLLLALAMRSEERIAAGLQRLSASLQNNPEIDKRRELSANIALARAYRHLGLYDGMLAFTEIANYLLMQALTDRKLKTAAGTTPVGLSCEQEEFLRRDLAGLLIAAAEFDAAENALAGPLFVEDCADTVASSQGRYLNSMLARLALAAGAPVIAQARLVDFARDGAEAGSEALDTAIARARLAAANTQLGFLGRAAPYFASEAAKTGFRDLDNQIEHLIAWALHDFLSGRDDNSLARLDAAAELARDQRPRDWFLRARIDFRRIYLLIDAGRFDAAAEIRQAFETHYDRHMTEIAGVQKLAIGTPQAGAVLASLRALADLLLATATSDRADVARLLEVSQTAGPPSLPGLEYFAQRAYLDACVLARGTQACRFEMASSFALPYNVPYRIPTLLASQHLPTLSGDLFRYSPLRDRLYGPLSDRLWQAARAADAEAREQVPDDADAAALAAAMQGAATAFEFAQQLVEGAAEKTATQVAQRLSAGDTRLGALLRRRDQLSEQILRARLSLLKGGGDGDIDADLAELDAVHAQISRDFPDFKARYRSDPVSWHDMRDLLSAREAAVLIHSATDTTDIFVVDKERLHWRRVDLGAAALSKKVRALRAGLDPTGGARSAQPLALNTRTAGFDRAAAHQLYLALFSDLEPVLADKELLVVVNGPLAALPLSVLVTAPPEQNDARTPWLIRRNPISVLPSLAMLRLRSLARPQRSGAGFVGFGDPVFSPDGSARKPALLANLAPLPGTRREVEAIGAIFEPAERAIYLGEAANETAVRRAELTGQNVIAFATHGLVAGELGRDSEPGLAFSKHAAAAAGDDGFLSASEAATLAIDADWLLLSACNTAASDGSPDSQGYSGLARAFLFAGARSILVSHWPVRDDAAPLITVEAIKWRRDNPQASPARALQHAMLAMIEDPARPDHADPAVWAPFVVFSGGR</sequence>